<evidence type="ECO:0000313" key="1">
    <source>
        <dbReference type="EMBL" id="QZO01459.1"/>
    </source>
</evidence>
<dbReference type="AlphaFoldDB" id="A0A9E6UPI8"/>
<reference evidence="1" key="1">
    <citation type="submission" date="2021-08" db="EMBL/GenBank/DDBJ databases">
        <authorList>
            <person name="Zhang H."/>
            <person name="Xu M."/>
            <person name="Yu Z."/>
            <person name="Yang L."/>
            <person name="Cai Y."/>
        </authorList>
    </citation>
    <scope>NUCLEOTIDE SEQUENCE</scope>
    <source>
        <strain evidence="1">CHL1</strain>
    </source>
</reference>
<protein>
    <submittedName>
        <fullName evidence="1">Uncharacterized protein</fullName>
    </submittedName>
</protein>
<proteinExistence type="predicted"/>
<organism evidence="1 2">
    <name type="scientific">Chenggangzhangella methanolivorans</name>
    <dbReference type="NCBI Taxonomy" id="1437009"/>
    <lineage>
        <taxon>Bacteria</taxon>
        <taxon>Pseudomonadati</taxon>
        <taxon>Pseudomonadota</taxon>
        <taxon>Alphaproteobacteria</taxon>
        <taxon>Hyphomicrobiales</taxon>
        <taxon>Methylopilaceae</taxon>
        <taxon>Chenggangzhangella</taxon>
    </lineage>
</organism>
<dbReference type="RefSeq" id="WP_261404739.1">
    <property type="nucleotide sequence ID" value="NZ_CP081869.1"/>
</dbReference>
<accession>A0A9E6UPI8</accession>
<keyword evidence="2" id="KW-1185">Reference proteome</keyword>
<dbReference type="KEGG" id="cmet:K6K41_08480"/>
<dbReference type="EMBL" id="CP081869">
    <property type="protein sequence ID" value="QZO01459.1"/>
    <property type="molecule type" value="Genomic_DNA"/>
</dbReference>
<gene>
    <name evidence="1" type="ORF">K6K41_08480</name>
</gene>
<name>A0A9E6UPI8_9HYPH</name>
<sequence length="45" mass="4738">MNSIVDLRSFVGDPVRAVWPDSLAARSAATLRGENPQAAGVSQNL</sequence>
<evidence type="ECO:0000313" key="2">
    <source>
        <dbReference type="Proteomes" id="UP000825701"/>
    </source>
</evidence>
<dbReference type="Proteomes" id="UP000825701">
    <property type="component" value="Chromosome"/>
</dbReference>